<proteinExistence type="predicted"/>
<evidence type="ECO:0000256" key="4">
    <source>
        <dbReference type="ARBA" id="ARBA00023136"/>
    </source>
</evidence>
<dbReference type="Proteomes" id="UP000280792">
    <property type="component" value="Unassembled WGS sequence"/>
</dbReference>
<keyword evidence="2 5" id="KW-0812">Transmembrane</keyword>
<dbReference type="EMBL" id="QWEZ01000001">
    <property type="protein sequence ID" value="RRJ83991.1"/>
    <property type="molecule type" value="Genomic_DNA"/>
</dbReference>
<protein>
    <submittedName>
        <fullName evidence="6">DUF1656 domain-containing protein</fullName>
    </submittedName>
</protein>
<keyword evidence="7" id="KW-1185">Reference proteome</keyword>
<reference evidence="6 7" key="2">
    <citation type="submission" date="2018-12" db="EMBL/GenBank/DDBJ databases">
        <title>Simiduia agarivorans gen. nov., sp. nov., a marine, agarolytic bacterium isolated from shallow coastal water from Keelung, Taiwan.</title>
        <authorList>
            <person name="Shieh W.Y."/>
        </authorList>
    </citation>
    <scope>NUCLEOTIDE SEQUENCE [LARGE SCALE GENOMIC DNA]</scope>
    <source>
        <strain evidence="6 7">GTF-13</strain>
    </source>
</reference>
<dbReference type="InterPro" id="IPR012451">
    <property type="entry name" value="DUF1656"/>
</dbReference>
<sequence length="70" mass="7605">MLPVAHEFSLGGVYLSPSLVAAFLGFLAALATARALNHFRLSKYFFYPPLVMLALVVIYGLLIGVFFIGV</sequence>
<feature type="transmembrane region" description="Helical" evidence="5">
    <location>
        <begin position="12"/>
        <end position="33"/>
    </location>
</feature>
<keyword evidence="4 5" id="KW-0472">Membrane</keyword>
<evidence type="ECO:0000256" key="1">
    <source>
        <dbReference type="ARBA" id="ARBA00022475"/>
    </source>
</evidence>
<comment type="caution">
    <text evidence="6">The sequence shown here is derived from an EMBL/GenBank/DDBJ whole genome shotgun (WGS) entry which is preliminary data.</text>
</comment>
<keyword evidence="3 5" id="KW-1133">Transmembrane helix</keyword>
<evidence type="ECO:0000256" key="5">
    <source>
        <dbReference type="SAM" id="Phobius"/>
    </source>
</evidence>
<organism evidence="6 7">
    <name type="scientific">Aestuariirhabdus litorea</name>
    <dbReference type="NCBI Taxonomy" id="2528527"/>
    <lineage>
        <taxon>Bacteria</taxon>
        <taxon>Pseudomonadati</taxon>
        <taxon>Pseudomonadota</taxon>
        <taxon>Gammaproteobacteria</taxon>
        <taxon>Oceanospirillales</taxon>
        <taxon>Aestuariirhabdaceae</taxon>
        <taxon>Aestuariirhabdus</taxon>
    </lineage>
</organism>
<evidence type="ECO:0000256" key="3">
    <source>
        <dbReference type="ARBA" id="ARBA00022989"/>
    </source>
</evidence>
<accession>A0A3P3VMJ4</accession>
<reference evidence="6 7" key="1">
    <citation type="submission" date="2018-08" db="EMBL/GenBank/DDBJ databases">
        <authorList>
            <person name="Khan S.A."/>
        </authorList>
    </citation>
    <scope>NUCLEOTIDE SEQUENCE [LARGE SCALE GENOMIC DNA]</scope>
    <source>
        <strain evidence="6 7">GTF-13</strain>
    </source>
</reference>
<name>A0A3P3VMJ4_9GAMM</name>
<evidence type="ECO:0000313" key="6">
    <source>
        <dbReference type="EMBL" id="RRJ83991.1"/>
    </source>
</evidence>
<dbReference type="RefSeq" id="WP_125014417.1">
    <property type="nucleotide sequence ID" value="NZ_QWEZ01000001.1"/>
</dbReference>
<dbReference type="Pfam" id="PF07869">
    <property type="entry name" value="DUF1656"/>
    <property type="match status" value="1"/>
</dbReference>
<dbReference type="AlphaFoldDB" id="A0A3P3VMJ4"/>
<evidence type="ECO:0000256" key="2">
    <source>
        <dbReference type="ARBA" id="ARBA00022692"/>
    </source>
</evidence>
<feature type="transmembrane region" description="Helical" evidence="5">
    <location>
        <begin position="45"/>
        <end position="68"/>
    </location>
</feature>
<keyword evidence="1" id="KW-1003">Cell membrane</keyword>
<gene>
    <name evidence="6" type="ORF">D0544_02400</name>
</gene>
<evidence type="ECO:0000313" key="7">
    <source>
        <dbReference type="Proteomes" id="UP000280792"/>
    </source>
</evidence>